<sequence>MQCYDRFVDIVKQISMNANGQIVKLKGTIVADELANDFSEIGMMYAKELLENEWITQEQYTIAKTIDEMLVNMSKRKELWSEEALFNAEEWDECRKKGNLLLKMME</sequence>
<reference evidence="1 2" key="1">
    <citation type="submission" date="2018-08" db="EMBL/GenBank/DDBJ databases">
        <title>A genome reference for cultivated species of the human gut microbiota.</title>
        <authorList>
            <person name="Zou Y."/>
            <person name="Xue W."/>
            <person name="Luo G."/>
        </authorList>
    </citation>
    <scope>NUCLEOTIDE SEQUENCE [LARGE SCALE GENOMIC DNA]</scope>
    <source>
        <strain evidence="1 2">AM23-23AC</strain>
    </source>
</reference>
<dbReference type="AlphaFoldDB" id="A0A3R5ZUX3"/>
<protein>
    <submittedName>
        <fullName evidence="1">Uncharacterized protein</fullName>
    </submittedName>
</protein>
<dbReference type="EMBL" id="QRHP01000061">
    <property type="protein sequence ID" value="RHF79220.1"/>
    <property type="molecule type" value="Genomic_DNA"/>
</dbReference>
<proteinExistence type="predicted"/>
<accession>A0A3R5ZUX3</accession>
<gene>
    <name evidence="1" type="ORF">DW654_17810</name>
</gene>
<dbReference type="Proteomes" id="UP000283701">
    <property type="component" value="Unassembled WGS sequence"/>
</dbReference>
<evidence type="ECO:0000313" key="1">
    <source>
        <dbReference type="EMBL" id="RHF79220.1"/>
    </source>
</evidence>
<evidence type="ECO:0000313" key="2">
    <source>
        <dbReference type="Proteomes" id="UP000283701"/>
    </source>
</evidence>
<name>A0A3R5ZUX3_9FIRM</name>
<organism evidence="1 2">
    <name type="scientific">Roseburia inulinivorans</name>
    <dbReference type="NCBI Taxonomy" id="360807"/>
    <lineage>
        <taxon>Bacteria</taxon>
        <taxon>Bacillati</taxon>
        <taxon>Bacillota</taxon>
        <taxon>Clostridia</taxon>
        <taxon>Lachnospirales</taxon>
        <taxon>Lachnospiraceae</taxon>
        <taxon>Roseburia</taxon>
    </lineage>
</organism>
<comment type="caution">
    <text evidence="1">The sequence shown here is derived from an EMBL/GenBank/DDBJ whole genome shotgun (WGS) entry which is preliminary data.</text>
</comment>